<dbReference type="RefSeq" id="WP_125324535.1">
    <property type="nucleotide sequence ID" value="NZ_CP034328.1"/>
</dbReference>
<protein>
    <submittedName>
        <fullName evidence="2">Uncharacterized protein</fullName>
    </submittedName>
</protein>
<organism evidence="2 3">
    <name type="scientific">Tabrizicola piscis</name>
    <dbReference type="NCBI Taxonomy" id="2494374"/>
    <lineage>
        <taxon>Bacteria</taxon>
        <taxon>Pseudomonadati</taxon>
        <taxon>Pseudomonadota</taxon>
        <taxon>Alphaproteobacteria</taxon>
        <taxon>Rhodobacterales</taxon>
        <taxon>Paracoccaceae</taxon>
        <taxon>Tabrizicola</taxon>
    </lineage>
</organism>
<evidence type="ECO:0000313" key="3">
    <source>
        <dbReference type="Proteomes" id="UP000282002"/>
    </source>
</evidence>
<feature type="transmembrane region" description="Helical" evidence="1">
    <location>
        <begin position="99"/>
        <end position="121"/>
    </location>
</feature>
<dbReference type="EMBL" id="CP034328">
    <property type="protein sequence ID" value="AZL58334.1"/>
    <property type="molecule type" value="Genomic_DNA"/>
</dbReference>
<dbReference type="Proteomes" id="UP000282002">
    <property type="component" value="Chromosome"/>
</dbReference>
<dbReference type="OrthoDB" id="7867631at2"/>
<feature type="transmembrane region" description="Helical" evidence="1">
    <location>
        <begin position="68"/>
        <end position="87"/>
    </location>
</feature>
<keyword evidence="1" id="KW-0472">Membrane</keyword>
<dbReference type="AlphaFoldDB" id="A0A3S8U404"/>
<feature type="transmembrane region" description="Helical" evidence="1">
    <location>
        <begin position="37"/>
        <end position="56"/>
    </location>
</feature>
<keyword evidence="1" id="KW-1133">Transmembrane helix</keyword>
<name>A0A3S8U404_9RHOB</name>
<reference evidence="2 3" key="1">
    <citation type="submission" date="2018-12" db="EMBL/GenBank/DDBJ databases">
        <title>Complete genome sequencing of Tabrizicola sp. K13M18.</title>
        <authorList>
            <person name="Bae J.-W."/>
        </authorList>
    </citation>
    <scope>NUCLEOTIDE SEQUENCE [LARGE SCALE GENOMIC DNA]</scope>
    <source>
        <strain evidence="2 3">K13M18</strain>
    </source>
</reference>
<keyword evidence="1" id="KW-0812">Transmembrane</keyword>
<gene>
    <name evidence="2" type="ORF">EI545_05455</name>
</gene>
<sequence>MTIFMGVWPLNLEPWTVRLTLVLRQNSPLKSFLTGRLRATALSAIFVVVAVTLLAWQSLDATASEAGIMLAAFLVSGCIFSFGKSLVMRHLKQPFAQVYSTSLFTWLIAVPFTFLIAAYTWTWSSQPGSMLDASLPEALQIGLSNLPERGGWISTVLSLPYGYEAAKLWVVIQLRDYHVAGFFFSLDTALFSFVLCRTAIIVTQFFEAHIVKVRE</sequence>
<feature type="transmembrane region" description="Helical" evidence="1">
    <location>
        <begin position="177"/>
        <end position="196"/>
    </location>
</feature>
<dbReference type="KEGG" id="taw:EI545_05455"/>
<keyword evidence="3" id="KW-1185">Reference proteome</keyword>
<evidence type="ECO:0000313" key="2">
    <source>
        <dbReference type="EMBL" id="AZL58334.1"/>
    </source>
</evidence>
<evidence type="ECO:0000256" key="1">
    <source>
        <dbReference type="SAM" id="Phobius"/>
    </source>
</evidence>
<accession>A0A3S8U404</accession>
<proteinExistence type="predicted"/>